<sequence>MLTGFIDSFWSFTKQGSPDIGTAQHAVSVHRRASFSNGTGADQANNLFVDRRTIAGAGSEEIDLAGVLSNALGQTLTFTAIKAIRIHSDPDNGGNIVVGGAESNAFVGPFGDATDTLSIAPGGFFEVVNPSAAGWPVTAGTGDRLKVANSDAEDPASYSIEIIGEA</sequence>
<dbReference type="Proteomes" id="UP001595456">
    <property type="component" value="Unassembled WGS sequence"/>
</dbReference>
<protein>
    <submittedName>
        <fullName evidence="1">Uncharacterized protein</fullName>
    </submittedName>
</protein>
<evidence type="ECO:0000313" key="2">
    <source>
        <dbReference type="Proteomes" id="UP001595456"/>
    </source>
</evidence>
<reference evidence="2" key="1">
    <citation type="journal article" date="2019" name="Int. J. Syst. Evol. Microbiol.">
        <title>The Global Catalogue of Microorganisms (GCM) 10K type strain sequencing project: providing services to taxonomists for standard genome sequencing and annotation.</title>
        <authorList>
            <consortium name="The Broad Institute Genomics Platform"/>
            <consortium name="The Broad Institute Genome Sequencing Center for Infectious Disease"/>
            <person name="Wu L."/>
            <person name="Ma J."/>
        </authorList>
    </citation>
    <scope>NUCLEOTIDE SEQUENCE [LARGE SCALE GENOMIC DNA]</scope>
    <source>
        <strain evidence="2">KCTC 52607</strain>
    </source>
</reference>
<name>A0ABV7E5W2_9SPHN</name>
<keyword evidence="2" id="KW-1185">Reference proteome</keyword>
<accession>A0ABV7E5W2</accession>
<gene>
    <name evidence="1" type="ORF">ACFODU_06105</name>
</gene>
<proteinExistence type="predicted"/>
<comment type="caution">
    <text evidence="1">The sequence shown here is derived from an EMBL/GenBank/DDBJ whole genome shotgun (WGS) entry which is preliminary data.</text>
</comment>
<dbReference type="EMBL" id="JBHRST010000008">
    <property type="protein sequence ID" value="MFC3097375.1"/>
    <property type="molecule type" value="Genomic_DNA"/>
</dbReference>
<organism evidence="1 2">
    <name type="scientific">Alteraurantiacibacter palmitatis</name>
    <dbReference type="NCBI Taxonomy" id="2054628"/>
    <lineage>
        <taxon>Bacteria</taxon>
        <taxon>Pseudomonadati</taxon>
        <taxon>Pseudomonadota</taxon>
        <taxon>Alphaproteobacteria</taxon>
        <taxon>Sphingomonadales</taxon>
        <taxon>Erythrobacteraceae</taxon>
        <taxon>Alteraurantiacibacter</taxon>
    </lineage>
</organism>
<dbReference type="RefSeq" id="WP_336926157.1">
    <property type="nucleotide sequence ID" value="NZ_JBANRO010000006.1"/>
</dbReference>
<evidence type="ECO:0000313" key="1">
    <source>
        <dbReference type="EMBL" id="MFC3097375.1"/>
    </source>
</evidence>